<dbReference type="EMBL" id="KQ242525">
    <property type="protein sequence ID" value="KNC78265.1"/>
    <property type="molecule type" value="Genomic_DNA"/>
</dbReference>
<reference evidence="3 4" key="1">
    <citation type="submission" date="2011-02" db="EMBL/GenBank/DDBJ databases">
        <title>The Genome Sequence of Sphaeroforma arctica JP610.</title>
        <authorList>
            <consortium name="The Broad Institute Genome Sequencing Platform"/>
            <person name="Russ C."/>
            <person name="Cuomo C."/>
            <person name="Young S.K."/>
            <person name="Zeng Q."/>
            <person name="Gargeya S."/>
            <person name="Alvarado L."/>
            <person name="Berlin A."/>
            <person name="Chapman S.B."/>
            <person name="Chen Z."/>
            <person name="Freedman E."/>
            <person name="Gellesch M."/>
            <person name="Goldberg J."/>
            <person name="Griggs A."/>
            <person name="Gujja S."/>
            <person name="Heilman E."/>
            <person name="Heiman D."/>
            <person name="Howarth C."/>
            <person name="Mehta T."/>
            <person name="Neiman D."/>
            <person name="Pearson M."/>
            <person name="Roberts A."/>
            <person name="Saif S."/>
            <person name="Shea T."/>
            <person name="Shenoy N."/>
            <person name="Sisk P."/>
            <person name="Stolte C."/>
            <person name="Sykes S."/>
            <person name="White J."/>
            <person name="Yandava C."/>
            <person name="Burger G."/>
            <person name="Gray M.W."/>
            <person name="Holland P.W.H."/>
            <person name="King N."/>
            <person name="Lang F.B.F."/>
            <person name="Roger A.J."/>
            <person name="Ruiz-Trillo I."/>
            <person name="Haas B."/>
            <person name="Nusbaum C."/>
            <person name="Birren B."/>
        </authorList>
    </citation>
    <scope>NUCLEOTIDE SEQUENCE [LARGE SCALE GENOMIC DNA]</scope>
    <source>
        <strain evidence="3 4">JP610</strain>
    </source>
</reference>
<gene>
    <name evidence="3" type="ORF">SARC_09293</name>
</gene>
<feature type="compositionally biased region" description="Low complexity" evidence="1">
    <location>
        <begin position="603"/>
        <end position="615"/>
    </location>
</feature>
<feature type="region of interest" description="Disordered" evidence="1">
    <location>
        <begin position="598"/>
        <end position="619"/>
    </location>
</feature>
<name>A0A0L0FN96_9EUKA</name>
<keyword evidence="4" id="KW-1185">Reference proteome</keyword>
<dbReference type="GeneID" id="25909797"/>
<accession>A0A0L0FN96</accession>
<feature type="compositionally biased region" description="Polar residues" evidence="1">
    <location>
        <begin position="437"/>
        <end position="451"/>
    </location>
</feature>
<feature type="region of interest" description="Disordered" evidence="1">
    <location>
        <begin position="1"/>
        <end position="115"/>
    </location>
</feature>
<dbReference type="RefSeq" id="XP_014152167.1">
    <property type="nucleotide sequence ID" value="XM_014296692.1"/>
</dbReference>
<protein>
    <recommendedName>
        <fullName evidence="2">C2H2-type domain-containing protein</fullName>
    </recommendedName>
</protein>
<feature type="compositionally biased region" description="Polar residues" evidence="1">
    <location>
        <begin position="9"/>
        <end position="23"/>
    </location>
</feature>
<sequence length="832" mass="91040">MAYNEYKDNQSWAGTNKRTLSPDDSSDEPVLAVSSRSGSDGGCSGSGSGSGSGGSGSKSLSQQNVCTASITHVTDNISSDSQGTSAESRDHRSQETSQEPTHDGISEEDSLKSISPQNGVIFQGADSKTDNEAMTVVEANSGVDGDSEVSKDKVVRTRRKNSELKKSFACEYDRCGRAYASHHARWLHYRLKHKQGDIFTEMKKKHNTGGTQNLVPIQSSGSMSVMSVLVMGAMHSNSDAVQQNQTGSIVQTSQGPMEFQGTAPIQSQSVMVQTHQMRETMMINTQHTMKGQPQMMTQPLHIAQPMCVRRATDGQLMIAVEATQPQHQHQQQQQQPRPPHTHVHVHAHSHSHSHSQRSSLPMSVFGVDPEATSDQSLSSGPKRRFTTGYNSAQDFSGGYSSQQSLSGVQHSAYSNRKPTMNIGHKYQTSHHRHHYKQSGQTQKEGQVQSRGLISGDGHKPSRKRNRANTVDVVAEATVYQTGNHQSGGTSSEMNGMRHSFPQDYSAFQNPAQQQNNDQQKIVPQQQNVGTQQHAVVQANTQQLHNAHQWGGVQHQNFAHVQGWKRSHHQIADHSQGKGRATVFNENANTDQYARSHLQTQAQGSCSSSDGSTDSGQKVQCTCSNQKPVRQGHGHQPGTLSAAIFPATQIYDHEQVLPQFAYGHNVQAQGVSSTEFLHLGHINEFKPFHDAHVKTAGQDHVQVQHVGYPARQMDFFGLNYTNERMGADSAYASERSHSYIRNDMHGKHNETANMVYGPGNQNRNLHHTTGNNKQNSGTGYTNSFNSSSKNSYNNSSEGSSEESGPGNICGGQYYHDADSSSLIAAYSIHPRTG</sequence>
<feature type="compositionally biased region" description="Basic residues" evidence="1">
    <location>
        <begin position="339"/>
        <end position="355"/>
    </location>
</feature>
<dbReference type="InterPro" id="IPR013087">
    <property type="entry name" value="Znf_C2H2_type"/>
</dbReference>
<organism evidence="3 4">
    <name type="scientific">Sphaeroforma arctica JP610</name>
    <dbReference type="NCBI Taxonomy" id="667725"/>
    <lineage>
        <taxon>Eukaryota</taxon>
        <taxon>Ichthyosporea</taxon>
        <taxon>Ichthyophonida</taxon>
        <taxon>Sphaeroforma</taxon>
    </lineage>
</organism>
<dbReference type="AlphaFoldDB" id="A0A0L0FN96"/>
<feature type="domain" description="C2H2-type" evidence="2">
    <location>
        <begin position="170"/>
        <end position="193"/>
    </location>
</feature>
<evidence type="ECO:0000259" key="2">
    <source>
        <dbReference type="PROSITE" id="PS00028"/>
    </source>
</evidence>
<feature type="compositionally biased region" description="Basic residues" evidence="1">
    <location>
        <begin position="427"/>
        <end position="436"/>
    </location>
</feature>
<feature type="region of interest" description="Disordered" evidence="1">
    <location>
        <begin position="748"/>
        <end position="811"/>
    </location>
</feature>
<evidence type="ECO:0000313" key="4">
    <source>
        <dbReference type="Proteomes" id="UP000054560"/>
    </source>
</evidence>
<feature type="compositionally biased region" description="Polar residues" evidence="1">
    <location>
        <begin position="758"/>
        <end position="780"/>
    </location>
</feature>
<feature type="compositionally biased region" description="Low complexity" evidence="1">
    <location>
        <begin position="323"/>
        <end position="335"/>
    </location>
</feature>
<feature type="compositionally biased region" description="Gly residues" evidence="1">
    <location>
        <begin position="39"/>
        <end position="56"/>
    </location>
</feature>
<feature type="compositionally biased region" description="Polar residues" evidence="1">
    <location>
        <begin position="62"/>
        <end position="86"/>
    </location>
</feature>
<proteinExistence type="predicted"/>
<dbReference type="PROSITE" id="PS00028">
    <property type="entry name" value="ZINC_FINGER_C2H2_1"/>
    <property type="match status" value="1"/>
</dbReference>
<feature type="region of interest" description="Disordered" evidence="1">
    <location>
        <begin position="323"/>
        <end position="468"/>
    </location>
</feature>
<feature type="compositionally biased region" description="Basic and acidic residues" evidence="1">
    <location>
        <begin position="87"/>
        <end position="111"/>
    </location>
</feature>
<dbReference type="Proteomes" id="UP000054560">
    <property type="component" value="Unassembled WGS sequence"/>
</dbReference>
<feature type="compositionally biased region" description="Low complexity" evidence="1">
    <location>
        <begin position="781"/>
        <end position="805"/>
    </location>
</feature>
<feature type="compositionally biased region" description="Low complexity" evidence="1">
    <location>
        <begin position="396"/>
        <end position="409"/>
    </location>
</feature>
<evidence type="ECO:0000313" key="3">
    <source>
        <dbReference type="EMBL" id="KNC78265.1"/>
    </source>
</evidence>
<evidence type="ECO:0000256" key="1">
    <source>
        <dbReference type="SAM" id="MobiDB-lite"/>
    </source>
</evidence>